<evidence type="ECO:0000259" key="9">
    <source>
        <dbReference type="PROSITE" id="PS50109"/>
    </source>
</evidence>
<organism evidence="14 15">
    <name type="scientific">Franconibacter pulveris</name>
    <dbReference type="NCBI Taxonomy" id="435910"/>
    <lineage>
        <taxon>Bacteria</taxon>
        <taxon>Pseudomonadati</taxon>
        <taxon>Pseudomonadota</taxon>
        <taxon>Gammaproteobacteria</taxon>
        <taxon>Enterobacterales</taxon>
        <taxon>Enterobacteriaceae</taxon>
        <taxon>Franconibacter</taxon>
    </lineage>
</organism>
<dbReference type="GO" id="GO:0000155">
    <property type="term" value="F:phosphorelay sensor kinase activity"/>
    <property type="evidence" value="ECO:0007669"/>
    <property type="project" value="InterPro"/>
</dbReference>
<dbReference type="OrthoDB" id="9772100at2"/>
<feature type="domain" description="HAMP" evidence="12">
    <location>
        <begin position="308"/>
        <end position="361"/>
    </location>
</feature>
<dbReference type="NCBIfam" id="TIGR00229">
    <property type="entry name" value="sensory_box"/>
    <property type="match status" value="1"/>
</dbReference>
<dbReference type="InterPro" id="IPR000014">
    <property type="entry name" value="PAS"/>
</dbReference>
<accession>A0A0J8YGG6</accession>
<dbReference type="InterPro" id="IPR003661">
    <property type="entry name" value="HisK_dim/P_dom"/>
</dbReference>
<evidence type="ECO:0000313" key="15">
    <source>
        <dbReference type="Proteomes" id="UP000037315"/>
    </source>
</evidence>
<dbReference type="SMART" id="SM00387">
    <property type="entry name" value="HATPase_c"/>
    <property type="match status" value="1"/>
</dbReference>
<dbReference type="PROSITE" id="PS50112">
    <property type="entry name" value="PAS"/>
    <property type="match status" value="1"/>
</dbReference>
<evidence type="ECO:0000259" key="10">
    <source>
        <dbReference type="PROSITE" id="PS50110"/>
    </source>
</evidence>
<evidence type="ECO:0000256" key="3">
    <source>
        <dbReference type="ARBA" id="ARBA00012438"/>
    </source>
</evidence>
<feature type="domain" description="Response regulatory" evidence="10">
    <location>
        <begin position="732"/>
        <end position="846"/>
    </location>
</feature>
<feature type="modified residue" description="4-aspartylphosphate" evidence="7">
    <location>
        <position position="782"/>
    </location>
</feature>
<evidence type="ECO:0000256" key="7">
    <source>
        <dbReference type="PROSITE-ProRule" id="PRU00169"/>
    </source>
</evidence>
<dbReference type="SUPFAM" id="SSF47384">
    <property type="entry name" value="Homodimeric domain of signal transducing histidine kinase"/>
    <property type="match status" value="1"/>
</dbReference>
<evidence type="ECO:0000259" key="12">
    <source>
        <dbReference type="PROSITE" id="PS50885"/>
    </source>
</evidence>
<dbReference type="InterPro" id="IPR011006">
    <property type="entry name" value="CheY-like_superfamily"/>
</dbReference>
<keyword evidence="6 14" id="KW-0418">Kinase</keyword>
<keyword evidence="5" id="KW-0808">Transferase</keyword>
<dbReference type="PATRIC" id="fig|1656095.3.peg.3313"/>
<dbReference type="STRING" id="1121863.GCA_000621185_01591"/>
<keyword evidence="4 7" id="KW-0597">Phosphoprotein</keyword>
<dbReference type="PRINTS" id="PR00344">
    <property type="entry name" value="BCTRLSENSOR"/>
</dbReference>
<dbReference type="RefSeq" id="WP_048887137.1">
    <property type="nucleotide sequence ID" value="NZ_LFEJ01000002.1"/>
</dbReference>
<evidence type="ECO:0000256" key="4">
    <source>
        <dbReference type="ARBA" id="ARBA00022553"/>
    </source>
</evidence>
<dbReference type="Gene3D" id="1.10.287.130">
    <property type="match status" value="1"/>
</dbReference>
<keyword evidence="15" id="KW-1185">Reference proteome</keyword>
<evidence type="ECO:0000256" key="5">
    <source>
        <dbReference type="ARBA" id="ARBA00022679"/>
    </source>
</evidence>
<dbReference type="SMART" id="SM00304">
    <property type="entry name" value="HAMP"/>
    <property type="match status" value="1"/>
</dbReference>
<evidence type="ECO:0000313" key="14">
    <source>
        <dbReference type="EMBL" id="KMV36589.1"/>
    </source>
</evidence>
<dbReference type="Pfam" id="PF00672">
    <property type="entry name" value="HAMP"/>
    <property type="match status" value="1"/>
</dbReference>
<dbReference type="InterPro" id="IPR036890">
    <property type="entry name" value="HATPase_C_sf"/>
</dbReference>
<evidence type="ECO:0000256" key="6">
    <source>
        <dbReference type="ARBA" id="ARBA00022777"/>
    </source>
</evidence>
<dbReference type="Gene3D" id="6.10.340.10">
    <property type="match status" value="1"/>
</dbReference>
<evidence type="ECO:0000256" key="2">
    <source>
        <dbReference type="ARBA" id="ARBA00004429"/>
    </source>
</evidence>
<comment type="caution">
    <text evidence="14">The sequence shown here is derived from an EMBL/GenBank/DDBJ whole genome shotgun (WGS) entry which is preliminary data.</text>
</comment>
<dbReference type="Proteomes" id="UP000037315">
    <property type="component" value="Unassembled WGS sequence"/>
</dbReference>
<dbReference type="InterPro" id="IPR035965">
    <property type="entry name" value="PAS-like_dom_sf"/>
</dbReference>
<keyword evidence="8" id="KW-0812">Transmembrane</keyword>
<dbReference type="PROSITE" id="PS50109">
    <property type="entry name" value="HIS_KIN"/>
    <property type="match status" value="1"/>
</dbReference>
<dbReference type="SUPFAM" id="SSF55874">
    <property type="entry name" value="ATPase domain of HSP90 chaperone/DNA topoisomerase II/histidine kinase"/>
    <property type="match status" value="1"/>
</dbReference>
<evidence type="ECO:0000256" key="1">
    <source>
        <dbReference type="ARBA" id="ARBA00000085"/>
    </source>
</evidence>
<dbReference type="Gene3D" id="3.30.565.10">
    <property type="entry name" value="Histidine kinase-like ATPase, C-terminal domain"/>
    <property type="match status" value="1"/>
</dbReference>
<comment type="subcellular location">
    <subcellularLocation>
        <location evidence="2">Cell inner membrane</location>
        <topology evidence="2">Multi-pass membrane protein</topology>
    </subcellularLocation>
</comment>
<feature type="transmembrane region" description="Helical" evidence="8">
    <location>
        <begin position="15"/>
        <end position="37"/>
    </location>
</feature>
<dbReference type="SUPFAM" id="SSF158472">
    <property type="entry name" value="HAMP domain-like"/>
    <property type="match status" value="1"/>
</dbReference>
<dbReference type="SUPFAM" id="SSF52172">
    <property type="entry name" value="CheY-like"/>
    <property type="match status" value="1"/>
</dbReference>
<dbReference type="SMART" id="SM00388">
    <property type="entry name" value="HisKA"/>
    <property type="match status" value="1"/>
</dbReference>
<name>A0A0J8YGG6_9ENTR</name>
<dbReference type="InterPro" id="IPR003594">
    <property type="entry name" value="HATPase_dom"/>
</dbReference>
<dbReference type="InterPro" id="IPR004358">
    <property type="entry name" value="Sig_transdc_His_kin-like_C"/>
</dbReference>
<evidence type="ECO:0000259" key="11">
    <source>
        <dbReference type="PROSITE" id="PS50112"/>
    </source>
</evidence>
<proteinExistence type="predicted"/>
<evidence type="ECO:0000313" key="13">
    <source>
        <dbReference type="EMBL" id="KMV33760.1"/>
    </source>
</evidence>
<sequence>MSTSSRFFSSARGRLLFFNLLVVAVTLMVSGVAVFGFRHASQLQEQVQQQTLSDMGGSLALARDTANVATAAVRLSTVVGALEYQSEAARLKATQQAMEQSLRQLADAPLAQLEPRLVASIIRRSLELQSSVTGMLQRGQRRHLERNALLSSLYQNQSYLRHLQSLNAPGAAQLNEMDRLIEAAIRTPSPKATITQLNDVMAALPARANDPLQNAILLDFNRELRRLAPLSQALEESDLAISWHMYHIKALVAFLNADINQYVQRVAQESLARTAQSHRELRSIILFITAFALLALVITGFAGWYIYRNLGTSLAAISGAMARLARGEHDVTVPAQQRRDELGELARAFNVFARNTASLEHASRLLKEKSTQLETTFHAMRDGFALFDNQGVLVVWNPQYPVLLGLAAENLQRGMHYQALLRQVAPQQPLQPDDLLRPRPKPQEFRLADGRIIELRFSPVPGRGMVNVVLDRTERKGLEEALAHSQKMKAVGQLTGGLAHDFNNLLAVIIGSLELIAPGTPDAPRINRALKAAERGAQLTARLLAFSRKQSLNPRSVAMKTLLENIQELIRHSLPASITLEIEAQQPAWPAWIDVNQLENALINLVMNARDAMEGREGVIKLRTWNQRVTRGDGRRQDMVALEVIDSGCGMSAEVKAQVFEPFFTTKPTGSGSGLGLSMVYGFVRQSGGRVEIESAPGQGTTVRLQLPRAPAQAVEDNCIESAQRAWGDDRLALVLEDEPDVRQTLCEQLHQLGWLTLEAGNGEEAKQMLDNVPDIHLFISDLMLPGRFSGADVMHYARERYPHLQLLLISGQDLRPANPPRLPDVALLRKPFTREALARALREGEVR</sequence>
<feature type="domain" description="PAS" evidence="11">
    <location>
        <begin position="369"/>
        <end position="411"/>
    </location>
</feature>
<dbReference type="Gene3D" id="3.40.50.2300">
    <property type="match status" value="1"/>
</dbReference>
<dbReference type="CDD" id="cd06225">
    <property type="entry name" value="HAMP"/>
    <property type="match status" value="1"/>
</dbReference>
<dbReference type="SMART" id="SM00448">
    <property type="entry name" value="REC"/>
    <property type="match status" value="1"/>
</dbReference>
<gene>
    <name evidence="14" type="ORF">ACH50_00720</name>
    <name evidence="13" type="ORF">ACH50_15605</name>
</gene>
<keyword evidence="8" id="KW-0472">Membrane</keyword>
<dbReference type="AlphaFoldDB" id="A0A0J8YGG6"/>
<dbReference type="Pfam" id="PF12860">
    <property type="entry name" value="PAS_7"/>
    <property type="match status" value="1"/>
</dbReference>
<dbReference type="CDD" id="cd00082">
    <property type="entry name" value="HisKA"/>
    <property type="match status" value="1"/>
</dbReference>
<dbReference type="EMBL" id="LFEJ01000002">
    <property type="protein sequence ID" value="KMV36589.1"/>
    <property type="molecule type" value="Genomic_DNA"/>
</dbReference>
<dbReference type="Gene3D" id="3.30.450.20">
    <property type="entry name" value="PAS domain"/>
    <property type="match status" value="1"/>
</dbReference>
<dbReference type="Pfam" id="PF00512">
    <property type="entry name" value="HisKA"/>
    <property type="match status" value="1"/>
</dbReference>
<dbReference type="EMBL" id="LFEJ01000019">
    <property type="protein sequence ID" value="KMV33760.1"/>
    <property type="molecule type" value="Genomic_DNA"/>
</dbReference>
<comment type="catalytic activity">
    <reaction evidence="1">
        <text>ATP + protein L-histidine = ADP + protein N-phospho-L-histidine.</text>
        <dbReference type="EC" id="2.7.13.3"/>
    </reaction>
</comment>
<reference evidence="14 15" key="1">
    <citation type="submission" date="2015-06" db="EMBL/GenBank/DDBJ databases">
        <title>Genome sequencing of Cronobacter sp. strain DJ34 isolated from petroleum contaminated sludge of Duliajan Oil Fields, Assam, India.</title>
        <authorList>
            <person name="Pal S."/>
            <person name="Banerjee T.D."/>
            <person name="Roy A."/>
            <person name="Sar P."/>
            <person name="Kazy S.K."/>
        </authorList>
    </citation>
    <scope>NUCLEOTIDE SEQUENCE [LARGE SCALE GENOMIC DNA]</scope>
    <source>
        <strain evidence="14 15">DJ34</strain>
    </source>
</reference>
<dbReference type="InterPro" id="IPR036097">
    <property type="entry name" value="HisK_dim/P_sf"/>
</dbReference>
<dbReference type="PROSITE" id="PS50110">
    <property type="entry name" value="RESPONSE_REGULATORY"/>
    <property type="match status" value="1"/>
</dbReference>
<protein>
    <recommendedName>
        <fullName evidence="3">histidine kinase</fullName>
        <ecNumber evidence="3">2.7.13.3</ecNumber>
    </recommendedName>
</protein>
<evidence type="ECO:0000256" key="8">
    <source>
        <dbReference type="SAM" id="Phobius"/>
    </source>
</evidence>
<feature type="transmembrane region" description="Helical" evidence="8">
    <location>
        <begin position="284"/>
        <end position="307"/>
    </location>
</feature>
<dbReference type="InterPro" id="IPR001789">
    <property type="entry name" value="Sig_transdc_resp-reg_receiver"/>
</dbReference>
<dbReference type="InterPro" id="IPR003660">
    <property type="entry name" value="HAMP_dom"/>
</dbReference>
<feature type="domain" description="Histidine kinase" evidence="9">
    <location>
        <begin position="497"/>
        <end position="711"/>
    </location>
</feature>
<dbReference type="PROSITE" id="PS50885">
    <property type="entry name" value="HAMP"/>
    <property type="match status" value="1"/>
</dbReference>
<dbReference type="SUPFAM" id="SSF55785">
    <property type="entry name" value="PYP-like sensor domain (PAS domain)"/>
    <property type="match status" value="1"/>
</dbReference>
<dbReference type="Pfam" id="PF02518">
    <property type="entry name" value="HATPase_c"/>
    <property type="match status" value="1"/>
</dbReference>
<dbReference type="PANTHER" id="PTHR43065">
    <property type="entry name" value="SENSOR HISTIDINE KINASE"/>
    <property type="match status" value="1"/>
</dbReference>
<dbReference type="EC" id="2.7.13.3" evidence="3"/>
<dbReference type="PANTHER" id="PTHR43065:SF42">
    <property type="entry name" value="TWO-COMPONENT SENSOR PPRA"/>
    <property type="match status" value="1"/>
</dbReference>
<dbReference type="GO" id="GO:0005886">
    <property type="term" value="C:plasma membrane"/>
    <property type="evidence" value="ECO:0007669"/>
    <property type="project" value="UniProtKB-SubCell"/>
</dbReference>
<keyword evidence="8" id="KW-1133">Transmembrane helix</keyword>
<dbReference type="InterPro" id="IPR005467">
    <property type="entry name" value="His_kinase_dom"/>
</dbReference>